<dbReference type="PANTHER" id="PTHR42905:SF16">
    <property type="entry name" value="CARBOXYPHOSPHONOENOLPYRUVATE PHOSPHONOMUTASE-LIKE PROTEIN (AFU_ORTHOLOGUE AFUA_5G07230)"/>
    <property type="match status" value="1"/>
</dbReference>
<dbReference type="RefSeq" id="WP_081554465.1">
    <property type="nucleotide sequence ID" value="NZ_MUKV01000002.1"/>
</dbReference>
<dbReference type="Pfam" id="PF13714">
    <property type="entry name" value="PEP_mutase"/>
    <property type="match status" value="1"/>
</dbReference>
<dbReference type="Proteomes" id="UP000192721">
    <property type="component" value="Unassembled WGS sequence"/>
</dbReference>
<dbReference type="InterPro" id="IPR015813">
    <property type="entry name" value="Pyrv/PenolPyrv_kinase-like_dom"/>
</dbReference>
<dbReference type="CDD" id="cd00377">
    <property type="entry name" value="ICL_PEPM"/>
    <property type="match status" value="1"/>
</dbReference>
<name>A0A1W0D9C9_9NEIS</name>
<dbReference type="GO" id="GO:0003824">
    <property type="term" value="F:catalytic activity"/>
    <property type="evidence" value="ECO:0007669"/>
    <property type="project" value="InterPro"/>
</dbReference>
<evidence type="ECO:0000313" key="1">
    <source>
        <dbReference type="EMBL" id="OQS43621.1"/>
    </source>
</evidence>
<dbReference type="SUPFAM" id="SSF51621">
    <property type="entry name" value="Phosphoenolpyruvate/pyruvate domain"/>
    <property type="match status" value="1"/>
</dbReference>
<organism evidence="1 2">
    <name type="scientific">Chromobacterium haemolyticum</name>
    <dbReference type="NCBI Taxonomy" id="394935"/>
    <lineage>
        <taxon>Bacteria</taxon>
        <taxon>Pseudomonadati</taxon>
        <taxon>Pseudomonadota</taxon>
        <taxon>Betaproteobacteria</taxon>
        <taxon>Neisseriales</taxon>
        <taxon>Chromobacteriaceae</taxon>
        <taxon>Chromobacterium</taxon>
    </lineage>
</organism>
<sequence length="257" mass="27508">MDFAALHHQAEPLLIANVWDAVSARLAEQAGYAAIGTSSAAMAAMLGHEDGEELGFAELRQLVARLRTASRLPLSVDMEAGYGDSPERIAANLSELAALGVVGVNLEDSVVRQGRRSLQDAAAFAAMLTAVRTALRQAGHTLFLNVRTDPFLLGLSDAQAQTIARGRLYAAHGADGLFVPCVVQETDIRAIVEAVPLPLNVMCMPALPDFAALARLGVKRLSMGNAVHEQLQRSLLNMLHNIRAQQSFQAVFTHADH</sequence>
<dbReference type="Gene3D" id="3.20.20.60">
    <property type="entry name" value="Phosphoenolpyruvate-binding domains"/>
    <property type="match status" value="1"/>
</dbReference>
<proteinExistence type="predicted"/>
<dbReference type="PANTHER" id="PTHR42905">
    <property type="entry name" value="PHOSPHOENOLPYRUVATE CARBOXYLASE"/>
    <property type="match status" value="1"/>
</dbReference>
<accession>A0A1W0D9C9</accession>
<dbReference type="AlphaFoldDB" id="A0A1W0D9C9"/>
<comment type="caution">
    <text evidence="1">The sequence shown here is derived from an EMBL/GenBank/DDBJ whole genome shotgun (WGS) entry which is preliminary data.</text>
</comment>
<evidence type="ECO:0000313" key="2">
    <source>
        <dbReference type="Proteomes" id="UP000192721"/>
    </source>
</evidence>
<dbReference type="InterPro" id="IPR040442">
    <property type="entry name" value="Pyrv_kinase-like_dom_sf"/>
</dbReference>
<dbReference type="EMBL" id="MUKV01000002">
    <property type="protein sequence ID" value="OQS43621.1"/>
    <property type="molecule type" value="Genomic_DNA"/>
</dbReference>
<protein>
    <submittedName>
        <fullName evidence="1">Carboxyvinyl-carboxyphosphonate phosphorylmutase</fullName>
    </submittedName>
</protein>
<gene>
    <name evidence="1" type="ORF">B0T45_02605</name>
</gene>
<reference evidence="1 2" key="1">
    <citation type="submission" date="2017-02" db="EMBL/GenBank/DDBJ databases">
        <title>Chromobacterium haemolyticum H5244.</title>
        <authorList>
            <person name="Gulvik C.A."/>
        </authorList>
    </citation>
    <scope>NUCLEOTIDE SEQUENCE [LARGE SCALE GENOMIC DNA]</scope>
    <source>
        <strain evidence="1 2">H5244</strain>
    </source>
</reference>
<dbReference type="InterPro" id="IPR039556">
    <property type="entry name" value="ICL/PEPM"/>
</dbReference>